<evidence type="ECO:0000313" key="2">
    <source>
        <dbReference type="EMBL" id="MFH4983992.1"/>
    </source>
</evidence>
<dbReference type="InterPro" id="IPR036513">
    <property type="entry name" value="STAS_dom_sf"/>
</dbReference>
<name>A0ABD6F375_9BILA</name>
<accession>A0ABD6F375</accession>
<comment type="caution">
    <text evidence="2">The sequence shown here is derived from an EMBL/GenBank/DDBJ whole genome shotgun (WGS) entry which is preliminary data.</text>
</comment>
<dbReference type="Proteomes" id="UP001608902">
    <property type="component" value="Unassembled WGS sequence"/>
</dbReference>
<sequence length="249" mass="28352">MISLKSLFMQFRDVPRLWKISKFDTLVWLVCCIATLSNDVMTGLTISIAFTLLSVVLREQWPKVFHIGKARSDNIFKPIYRYSDFDGLPSNITIVRFEAPLHFVNVARFGEAINELIQLEPTDENCNNTKAEERTSYKELAQKESTVISMEGNEITGSEQIISTKRKKRRFIIVDCGAISIIDVMGIEALRHVYQDANRHSVDIFFADVSETILDTLDTINFFEEVPKSVFFPDLNQAVIFASSPVPSE</sequence>
<dbReference type="PANTHER" id="PTHR11814">
    <property type="entry name" value="SULFATE TRANSPORTER"/>
    <property type="match status" value="1"/>
</dbReference>
<evidence type="ECO:0000259" key="1">
    <source>
        <dbReference type="PROSITE" id="PS50801"/>
    </source>
</evidence>
<dbReference type="InterPro" id="IPR002645">
    <property type="entry name" value="STAS_dom"/>
</dbReference>
<dbReference type="PROSITE" id="PS50801">
    <property type="entry name" value="STAS"/>
    <property type="match status" value="1"/>
</dbReference>
<evidence type="ECO:0000313" key="3">
    <source>
        <dbReference type="Proteomes" id="UP001608902"/>
    </source>
</evidence>
<gene>
    <name evidence="2" type="ORF">AB6A40_010701</name>
</gene>
<proteinExistence type="predicted"/>
<reference evidence="2 3" key="1">
    <citation type="submission" date="2024-08" db="EMBL/GenBank/DDBJ databases">
        <title>Gnathostoma spinigerum genome.</title>
        <authorList>
            <person name="Gonzalez-Bertolin B."/>
            <person name="Monzon S."/>
            <person name="Zaballos A."/>
            <person name="Jimenez P."/>
            <person name="Dekumyoy P."/>
            <person name="Varona S."/>
            <person name="Cuesta I."/>
            <person name="Sumanam S."/>
            <person name="Adisakwattana P."/>
            <person name="Gasser R.B."/>
            <person name="Hernandez-Gonzalez A."/>
            <person name="Young N.D."/>
            <person name="Perteguer M.J."/>
        </authorList>
    </citation>
    <scope>NUCLEOTIDE SEQUENCE [LARGE SCALE GENOMIC DNA]</scope>
    <source>
        <strain evidence="2">AL3</strain>
        <tissue evidence="2">Liver</tissue>
    </source>
</reference>
<dbReference type="CDD" id="cd07042">
    <property type="entry name" value="STAS_SulP_like_sulfate_transporter"/>
    <property type="match status" value="1"/>
</dbReference>
<dbReference type="Pfam" id="PF01740">
    <property type="entry name" value="STAS"/>
    <property type="match status" value="1"/>
</dbReference>
<feature type="domain" description="STAS" evidence="1">
    <location>
        <begin position="91"/>
        <end position="242"/>
    </location>
</feature>
<organism evidence="2 3">
    <name type="scientific">Gnathostoma spinigerum</name>
    <dbReference type="NCBI Taxonomy" id="75299"/>
    <lineage>
        <taxon>Eukaryota</taxon>
        <taxon>Metazoa</taxon>
        <taxon>Ecdysozoa</taxon>
        <taxon>Nematoda</taxon>
        <taxon>Chromadorea</taxon>
        <taxon>Rhabditida</taxon>
        <taxon>Spirurina</taxon>
        <taxon>Gnathostomatomorpha</taxon>
        <taxon>Gnathostomatoidea</taxon>
        <taxon>Gnathostomatidae</taxon>
        <taxon>Gnathostoma</taxon>
    </lineage>
</organism>
<dbReference type="Gene3D" id="3.30.750.24">
    <property type="entry name" value="STAS domain"/>
    <property type="match status" value="1"/>
</dbReference>
<dbReference type="EMBL" id="JBGFUD010014755">
    <property type="protein sequence ID" value="MFH4983992.1"/>
    <property type="molecule type" value="Genomic_DNA"/>
</dbReference>
<dbReference type="InterPro" id="IPR001902">
    <property type="entry name" value="SLC26A/SulP_fam"/>
</dbReference>
<dbReference type="SUPFAM" id="SSF52091">
    <property type="entry name" value="SpoIIaa-like"/>
    <property type="match status" value="1"/>
</dbReference>
<dbReference type="AlphaFoldDB" id="A0ABD6F375"/>
<protein>
    <recommendedName>
        <fullName evidence="1">STAS domain-containing protein</fullName>
    </recommendedName>
</protein>
<keyword evidence="3" id="KW-1185">Reference proteome</keyword>